<dbReference type="AlphaFoldDB" id="A0A484IGU3"/>
<proteinExistence type="inferred from homology"/>
<evidence type="ECO:0008006" key="4">
    <source>
        <dbReference type="Google" id="ProtNLM"/>
    </source>
</evidence>
<evidence type="ECO:0000313" key="3">
    <source>
        <dbReference type="Proteomes" id="UP000294299"/>
    </source>
</evidence>
<keyword evidence="3" id="KW-1185">Reference proteome</keyword>
<evidence type="ECO:0000256" key="1">
    <source>
        <dbReference type="ARBA" id="ARBA00006315"/>
    </source>
</evidence>
<dbReference type="KEGG" id="nfn:NFRAN_2919"/>
<dbReference type="Pfam" id="PF01875">
    <property type="entry name" value="Memo"/>
    <property type="match status" value="1"/>
</dbReference>
<dbReference type="CDD" id="cd07361">
    <property type="entry name" value="MEMO_like"/>
    <property type="match status" value="1"/>
</dbReference>
<dbReference type="GeneID" id="39422029"/>
<protein>
    <recommendedName>
        <fullName evidence="4">MEMO1 family protein</fullName>
    </recommendedName>
</protein>
<dbReference type="NCBIfam" id="TIGR04336">
    <property type="entry name" value="AmmeMemoSam_B"/>
    <property type="match status" value="1"/>
</dbReference>
<gene>
    <name evidence="2" type="ORF">NFRAN_2919</name>
</gene>
<dbReference type="Gene3D" id="3.40.830.10">
    <property type="entry name" value="LigB-like"/>
    <property type="match status" value="1"/>
</dbReference>
<sequence>MIRPHSFSDIFYPRDCETLKRELQNLFDTVYSSLETRRFLGMIEGFVQKKRILSFIVPHGAYKYSGVVSAFAYALIKTLDCNNFIILSSDHKGTSPGISITDDDYWSTPLGEVKVNNSMRSDLLRKSAKDYISLDSLTLELDYTIETQLPFIQFLQIENLSILPVIQKRQDIETSIRLGRLLSSIIPSGERVILISTSNLTHYLDYNECYKIDNQILSTTISMNLNSFYQTVGNYAHIICGYGCIASTIEFSRMIGNSDAIVLKHLTSGDVDGNKSSVVGYASLVMV</sequence>
<reference evidence="2 3" key="1">
    <citation type="submission" date="2019-02" db="EMBL/GenBank/DDBJ databases">
        <authorList>
            <person name="Lehtovirta-Morley E L."/>
        </authorList>
    </citation>
    <scope>NUCLEOTIDE SEQUENCE [LARGE SCALE GENOMIC DNA]</scope>
    <source>
        <strain evidence="2">NFRAN1</strain>
    </source>
</reference>
<dbReference type="RefSeq" id="WP_134485212.1">
    <property type="nucleotide sequence ID" value="NZ_LR216287.1"/>
</dbReference>
<dbReference type="PANTHER" id="PTHR11060:SF0">
    <property type="entry name" value="PROTEIN MEMO1"/>
    <property type="match status" value="1"/>
</dbReference>
<dbReference type="OrthoDB" id="372162at2157"/>
<dbReference type="Proteomes" id="UP000294299">
    <property type="component" value="Chromosome NFRAN"/>
</dbReference>
<evidence type="ECO:0000313" key="2">
    <source>
        <dbReference type="EMBL" id="VFJ15242.1"/>
    </source>
</evidence>
<accession>A0A484IGU3</accession>
<name>A0A484IGU3_9ARCH</name>
<organism evidence="2 3">
    <name type="scientific">Candidatus Nitrosocosmicus franklandianus</name>
    <dbReference type="NCBI Taxonomy" id="1798806"/>
    <lineage>
        <taxon>Archaea</taxon>
        <taxon>Nitrososphaerota</taxon>
        <taxon>Nitrososphaeria</taxon>
        <taxon>Nitrososphaerales</taxon>
        <taxon>Nitrososphaeraceae</taxon>
        <taxon>Candidatus Nitrosocosmicus</taxon>
    </lineage>
</organism>
<comment type="similarity">
    <text evidence="1">Belongs to the MEMO1 family.</text>
</comment>
<dbReference type="PANTHER" id="PTHR11060">
    <property type="entry name" value="PROTEIN MEMO1"/>
    <property type="match status" value="1"/>
</dbReference>
<dbReference type="InterPro" id="IPR002737">
    <property type="entry name" value="MEMO1_fam"/>
</dbReference>
<dbReference type="EMBL" id="LR216287">
    <property type="protein sequence ID" value="VFJ15242.1"/>
    <property type="molecule type" value="Genomic_DNA"/>
</dbReference>